<reference evidence="2" key="1">
    <citation type="submission" date="2021-10" db="EMBL/GenBank/DDBJ databases">
        <title>Tropical sea cucumber genome reveals ecological adaptation and Cuvierian tubules defense mechanism.</title>
        <authorList>
            <person name="Chen T."/>
        </authorList>
    </citation>
    <scope>NUCLEOTIDE SEQUENCE</scope>
    <source>
        <strain evidence="2">Nanhai2018</strain>
        <tissue evidence="2">Muscle</tissue>
    </source>
</reference>
<keyword evidence="3" id="KW-1185">Reference proteome</keyword>
<dbReference type="InterPro" id="IPR044822">
    <property type="entry name" value="Myb_DNA-bind_4"/>
</dbReference>
<gene>
    <name evidence="2" type="ORF">HOLleu_12188</name>
</gene>
<dbReference type="FunFam" id="1.10.10.60:FF:000032">
    <property type="entry name" value="Zinc finger and SCAN domain-containing 20"/>
    <property type="match status" value="1"/>
</dbReference>
<dbReference type="Proteomes" id="UP001152320">
    <property type="component" value="Chromosome 5"/>
</dbReference>
<evidence type="ECO:0000313" key="2">
    <source>
        <dbReference type="EMBL" id="KAJ8041386.1"/>
    </source>
</evidence>
<accession>A0A9Q1HDN9</accession>
<dbReference type="Pfam" id="PF13837">
    <property type="entry name" value="Myb_DNA-bind_4"/>
    <property type="match status" value="1"/>
</dbReference>
<dbReference type="PANTHER" id="PTHR47595">
    <property type="entry name" value="HEAT SHOCK 70 KDA PROTEIN 14"/>
    <property type="match status" value="1"/>
</dbReference>
<evidence type="ECO:0000313" key="3">
    <source>
        <dbReference type="Proteomes" id="UP001152320"/>
    </source>
</evidence>
<comment type="caution">
    <text evidence="2">The sequence shown here is derived from an EMBL/GenBank/DDBJ whole genome shotgun (WGS) entry which is preliminary data.</text>
</comment>
<proteinExistence type="predicted"/>
<dbReference type="AlphaFoldDB" id="A0A9Q1HDN9"/>
<feature type="domain" description="Myb/SANT-like DNA-binding" evidence="1">
    <location>
        <begin position="7"/>
        <end position="94"/>
    </location>
</feature>
<organism evidence="2 3">
    <name type="scientific">Holothuria leucospilota</name>
    <name type="common">Black long sea cucumber</name>
    <name type="synonym">Mertensiothuria leucospilota</name>
    <dbReference type="NCBI Taxonomy" id="206669"/>
    <lineage>
        <taxon>Eukaryota</taxon>
        <taxon>Metazoa</taxon>
        <taxon>Echinodermata</taxon>
        <taxon>Eleutherozoa</taxon>
        <taxon>Echinozoa</taxon>
        <taxon>Holothuroidea</taxon>
        <taxon>Aspidochirotacea</taxon>
        <taxon>Aspidochirotida</taxon>
        <taxon>Holothuriidae</taxon>
        <taxon>Holothuria</taxon>
    </lineage>
</organism>
<dbReference type="EMBL" id="JAIZAY010000005">
    <property type="protein sequence ID" value="KAJ8041386.1"/>
    <property type="molecule type" value="Genomic_DNA"/>
</dbReference>
<protein>
    <submittedName>
        <fullName evidence="2">Zinc finger and SCAN domain-containing protein 20</fullName>
    </submittedName>
</protein>
<name>A0A9Q1HDN9_HOLLE</name>
<dbReference type="OrthoDB" id="691673at2759"/>
<dbReference type="Gene3D" id="1.10.10.60">
    <property type="entry name" value="Homeodomain-like"/>
    <property type="match status" value="1"/>
</dbReference>
<dbReference type="PANTHER" id="PTHR47595:SF1">
    <property type="entry name" value="MYB_SANT-LIKE DNA-BINDING DOMAIN-CONTAINING PROTEIN"/>
    <property type="match status" value="1"/>
</dbReference>
<sequence length="114" mass="13091">MEGNGERNVWGDGEVHVLLDIWGDKAILDKMDGTSRNSQIYKTIAKRMEDCGFTRTVNQIKYKMKNLKKEYRKYVDHNNGPLTPSRFKYTSKVTKLSNITCLEVFVLGQGLTTL</sequence>
<evidence type="ECO:0000259" key="1">
    <source>
        <dbReference type="Pfam" id="PF13837"/>
    </source>
</evidence>